<dbReference type="EMBL" id="LAZR01047625">
    <property type="protein sequence ID" value="KKK93788.1"/>
    <property type="molecule type" value="Genomic_DNA"/>
</dbReference>
<reference evidence="1" key="1">
    <citation type="journal article" date="2015" name="Nature">
        <title>Complex archaea that bridge the gap between prokaryotes and eukaryotes.</title>
        <authorList>
            <person name="Spang A."/>
            <person name="Saw J.H."/>
            <person name="Jorgensen S.L."/>
            <person name="Zaremba-Niedzwiedzka K."/>
            <person name="Martijn J."/>
            <person name="Lind A.E."/>
            <person name="van Eijk R."/>
            <person name="Schleper C."/>
            <person name="Guy L."/>
            <person name="Ettema T.J."/>
        </authorList>
    </citation>
    <scope>NUCLEOTIDE SEQUENCE</scope>
</reference>
<proteinExistence type="predicted"/>
<name>A0A0F8ZIZ3_9ZZZZ</name>
<protein>
    <recommendedName>
        <fullName evidence="2">HNH endonuclease</fullName>
    </recommendedName>
</protein>
<accession>A0A0F8ZIZ3</accession>
<organism evidence="1">
    <name type="scientific">marine sediment metagenome</name>
    <dbReference type="NCBI Taxonomy" id="412755"/>
    <lineage>
        <taxon>unclassified sequences</taxon>
        <taxon>metagenomes</taxon>
        <taxon>ecological metagenomes</taxon>
    </lineage>
</organism>
<sequence>GSRKETETLPEDRNIFGLVSDYVRAFRIDPSNAFKALFTKEKLGVVKGNLVELQRFFGIRFDDKGGSEEFKRNLMGEKGIPLDDIENWKLEHITPVKAGGSTAEKNLMLVNNEMHNFFTPIDIAVGNAVKDKRITRKEAEELMIDFKVNKTITAEEVISALLR</sequence>
<dbReference type="AlphaFoldDB" id="A0A0F8ZIZ3"/>
<evidence type="ECO:0008006" key="2">
    <source>
        <dbReference type="Google" id="ProtNLM"/>
    </source>
</evidence>
<dbReference type="CDD" id="cd00085">
    <property type="entry name" value="HNHc"/>
    <property type="match status" value="1"/>
</dbReference>
<evidence type="ECO:0000313" key="1">
    <source>
        <dbReference type="EMBL" id="KKK93788.1"/>
    </source>
</evidence>
<dbReference type="InterPro" id="IPR003615">
    <property type="entry name" value="HNH_nuc"/>
</dbReference>
<comment type="caution">
    <text evidence="1">The sequence shown here is derived from an EMBL/GenBank/DDBJ whole genome shotgun (WGS) entry which is preliminary data.</text>
</comment>
<feature type="non-terminal residue" evidence="1">
    <location>
        <position position="1"/>
    </location>
</feature>
<gene>
    <name evidence="1" type="ORF">LCGC14_2689390</name>
</gene>